<protein>
    <submittedName>
        <fullName evidence="1">Uncharacterized protein</fullName>
    </submittedName>
</protein>
<dbReference type="EMBL" id="QBIY01012990">
    <property type="protein sequence ID" value="RXN13317.1"/>
    <property type="molecule type" value="Genomic_DNA"/>
</dbReference>
<accession>A0A498LTQ2</accession>
<dbReference type="EMBL" id="QBIY01013154">
    <property type="protein sequence ID" value="RXN11062.1"/>
    <property type="molecule type" value="Genomic_DNA"/>
</dbReference>
<sequence length="110" mass="12480">MLIELLELQMNVIDTDLLCLGKSALVPLRPLHDKLKINATFAWISTLYEAHIGESFIGEHWLPEQLAKLSNRSRPRVPDCPTAAPSVLTVQRVSRPRRVWTGDTIEPFVH</sequence>
<evidence type="ECO:0000313" key="3">
    <source>
        <dbReference type="Proteomes" id="UP000290572"/>
    </source>
</evidence>
<keyword evidence="3" id="KW-1185">Reference proteome</keyword>
<comment type="caution">
    <text evidence="1">The sequence shown here is derived from an EMBL/GenBank/DDBJ whole genome shotgun (WGS) entry which is preliminary data.</text>
</comment>
<organism evidence="1 3">
    <name type="scientific">Labeo rohita</name>
    <name type="common">Indian major carp</name>
    <name type="synonym">Cyprinus rohita</name>
    <dbReference type="NCBI Taxonomy" id="84645"/>
    <lineage>
        <taxon>Eukaryota</taxon>
        <taxon>Metazoa</taxon>
        <taxon>Chordata</taxon>
        <taxon>Craniata</taxon>
        <taxon>Vertebrata</taxon>
        <taxon>Euteleostomi</taxon>
        <taxon>Actinopterygii</taxon>
        <taxon>Neopterygii</taxon>
        <taxon>Teleostei</taxon>
        <taxon>Ostariophysi</taxon>
        <taxon>Cypriniformes</taxon>
        <taxon>Cyprinidae</taxon>
        <taxon>Labeoninae</taxon>
        <taxon>Labeonini</taxon>
        <taxon>Labeo</taxon>
    </lineage>
</organism>
<evidence type="ECO:0000313" key="2">
    <source>
        <dbReference type="EMBL" id="RXN13317.1"/>
    </source>
</evidence>
<dbReference type="AlphaFoldDB" id="A0A498LTQ2"/>
<name>A0A498LTQ2_LABRO</name>
<evidence type="ECO:0000313" key="1">
    <source>
        <dbReference type="EMBL" id="RXN11062.1"/>
    </source>
</evidence>
<dbReference type="Proteomes" id="UP000290572">
    <property type="component" value="Unassembled WGS sequence"/>
</dbReference>
<reference evidence="1 3" key="1">
    <citation type="submission" date="2018-03" db="EMBL/GenBank/DDBJ databases">
        <title>Draft genome sequence of Rohu Carp (Labeo rohita).</title>
        <authorList>
            <person name="Das P."/>
            <person name="Kushwaha B."/>
            <person name="Joshi C.G."/>
            <person name="Kumar D."/>
            <person name="Nagpure N.S."/>
            <person name="Sahoo L."/>
            <person name="Das S.P."/>
            <person name="Bit A."/>
            <person name="Patnaik S."/>
            <person name="Meher P.K."/>
            <person name="Jayasankar P."/>
            <person name="Koringa P.G."/>
            <person name="Patel N.V."/>
            <person name="Hinsu A.T."/>
            <person name="Kumar R."/>
            <person name="Pandey M."/>
            <person name="Agarwal S."/>
            <person name="Srivastava S."/>
            <person name="Singh M."/>
            <person name="Iquebal M.A."/>
            <person name="Jaiswal S."/>
            <person name="Angadi U.B."/>
            <person name="Kumar N."/>
            <person name="Raza M."/>
            <person name="Shah T.M."/>
            <person name="Rai A."/>
            <person name="Jena J.K."/>
        </authorList>
    </citation>
    <scope>NUCLEOTIDE SEQUENCE [LARGE SCALE GENOMIC DNA]</scope>
    <source>
        <strain evidence="1">DASCIFA01</strain>
        <tissue evidence="1">Testis</tissue>
    </source>
</reference>
<gene>
    <name evidence="2" type="ORF">ROHU_029076</name>
    <name evidence="1" type="ORF">ROHU_030265</name>
</gene>
<proteinExistence type="predicted"/>